<dbReference type="GO" id="GO:0098542">
    <property type="term" value="P:defense response to other organism"/>
    <property type="evidence" value="ECO:0007669"/>
    <property type="project" value="InterPro"/>
</dbReference>
<dbReference type="InterPro" id="IPR004864">
    <property type="entry name" value="LEA_2"/>
</dbReference>
<dbReference type="Proteomes" id="UP000696485">
    <property type="component" value="Unassembled WGS sequence"/>
</dbReference>
<gene>
    <name evidence="8" type="ORF">BG006_007308</name>
</gene>
<reference evidence="8" key="1">
    <citation type="journal article" date="2020" name="Fungal Divers.">
        <title>Resolving the Mortierellaceae phylogeny through synthesis of multi-gene phylogenetics and phylogenomics.</title>
        <authorList>
            <person name="Vandepol N."/>
            <person name="Liber J."/>
            <person name="Desiro A."/>
            <person name="Na H."/>
            <person name="Kennedy M."/>
            <person name="Barry K."/>
            <person name="Grigoriev I.V."/>
            <person name="Miller A.N."/>
            <person name="O'Donnell K."/>
            <person name="Stajich J.E."/>
            <person name="Bonito G."/>
        </authorList>
    </citation>
    <scope>NUCLEOTIDE SEQUENCE</scope>
    <source>
        <strain evidence="8">NVP1</strain>
    </source>
</reference>
<name>A0A9P5VKY8_9FUNG</name>
<evidence type="ECO:0000256" key="2">
    <source>
        <dbReference type="ARBA" id="ARBA00022692"/>
    </source>
</evidence>
<evidence type="ECO:0000259" key="7">
    <source>
        <dbReference type="Pfam" id="PF03168"/>
    </source>
</evidence>
<comment type="caution">
    <text evidence="8">The sequence shown here is derived from an EMBL/GenBank/DDBJ whole genome shotgun (WGS) entry which is preliminary data.</text>
</comment>
<dbReference type="AlphaFoldDB" id="A0A9P5VKY8"/>
<dbReference type="SUPFAM" id="SSF117070">
    <property type="entry name" value="LEA14-like"/>
    <property type="match status" value="1"/>
</dbReference>
<dbReference type="PANTHER" id="PTHR31234">
    <property type="entry name" value="LATE EMBRYOGENESIS ABUNDANT (LEA) HYDROXYPROLINE-RICH GLYCOPROTEIN FAMILY"/>
    <property type="match status" value="1"/>
</dbReference>
<comment type="subcellular location">
    <subcellularLocation>
        <location evidence="1">Membrane</location>
        <topology evidence="1">Single-pass membrane protein</topology>
    </subcellularLocation>
</comment>
<dbReference type="EMBL" id="JAAAUY010000459">
    <property type="protein sequence ID" value="KAF9329620.1"/>
    <property type="molecule type" value="Genomic_DNA"/>
</dbReference>
<proteinExistence type="predicted"/>
<feature type="compositionally biased region" description="Polar residues" evidence="5">
    <location>
        <begin position="1"/>
        <end position="25"/>
    </location>
</feature>
<accession>A0A9P5VKY8</accession>
<feature type="region of interest" description="Disordered" evidence="5">
    <location>
        <begin position="1"/>
        <end position="117"/>
    </location>
</feature>
<organism evidence="8 9">
    <name type="scientific">Podila minutissima</name>
    <dbReference type="NCBI Taxonomy" id="64525"/>
    <lineage>
        <taxon>Eukaryota</taxon>
        <taxon>Fungi</taxon>
        <taxon>Fungi incertae sedis</taxon>
        <taxon>Mucoromycota</taxon>
        <taxon>Mortierellomycotina</taxon>
        <taxon>Mortierellomycetes</taxon>
        <taxon>Mortierellales</taxon>
        <taxon>Mortierellaceae</taxon>
        <taxon>Podila</taxon>
    </lineage>
</organism>
<dbReference type="InterPro" id="IPR044839">
    <property type="entry name" value="NDR1-like"/>
</dbReference>
<feature type="domain" description="Late embryogenesis abundant protein LEA-2 subgroup" evidence="7">
    <location>
        <begin position="201"/>
        <end position="290"/>
    </location>
</feature>
<keyword evidence="9" id="KW-1185">Reference proteome</keyword>
<evidence type="ECO:0000256" key="4">
    <source>
        <dbReference type="ARBA" id="ARBA00023136"/>
    </source>
</evidence>
<feature type="transmembrane region" description="Helical" evidence="6">
    <location>
        <begin position="143"/>
        <end position="168"/>
    </location>
</feature>
<evidence type="ECO:0000313" key="9">
    <source>
        <dbReference type="Proteomes" id="UP000696485"/>
    </source>
</evidence>
<dbReference type="PANTHER" id="PTHR31234:SF2">
    <property type="entry name" value="OS05G0199100 PROTEIN"/>
    <property type="match status" value="1"/>
</dbReference>
<keyword evidence="4 6" id="KW-0472">Membrane</keyword>
<keyword evidence="3 6" id="KW-1133">Transmembrane helix</keyword>
<dbReference type="Pfam" id="PF03168">
    <property type="entry name" value="LEA_2"/>
    <property type="match status" value="1"/>
</dbReference>
<feature type="compositionally biased region" description="Polar residues" evidence="5">
    <location>
        <begin position="67"/>
        <end position="76"/>
    </location>
</feature>
<evidence type="ECO:0000256" key="1">
    <source>
        <dbReference type="ARBA" id="ARBA00004167"/>
    </source>
</evidence>
<protein>
    <recommendedName>
        <fullName evidence="7">Late embryogenesis abundant protein LEA-2 subgroup domain-containing protein</fullName>
    </recommendedName>
</protein>
<evidence type="ECO:0000256" key="5">
    <source>
        <dbReference type="SAM" id="MobiDB-lite"/>
    </source>
</evidence>
<dbReference type="GO" id="GO:0016020">
    <property type="term" value="C:membrane"/>
    <property type="evidence" value="ECO:0007669"/>
    <property type="project" value="UniProtKB-SubCell"/>
</dbReference>
<evidence type="ECO:0000256" key="3">
    <source>
        <dbReference type="ARBA" id="ARBA00022989"/>
    </source>
</evidence>
<dbReference type="Gene3D" id="2.60.40.1820">
    <property type="match status" value="1"/>
</dbReference>
<keyword evidence="2 6" id="KW-0812">Transmembrane</keyword>
<feature type="compositionally biased region" description="Polar residues" evidence="5">
    <location>
        <begin position="86"/>
        <end position="96"/>
    </location>
</feature>
<sequence length="337" mass="36249">MTNPSSSTTANEASLSSFPTQTIPTNNNNNNNNNTQGIDDHYSEKKPANDEKSLPVPEKQEVDNMHPNGQQHQSFNMEDFPPGFGTSYSVNNSQLTPAPHNTDLEGSGGSLDRSKNGPTLIKYRKEARKGCLPCCPCIKSTCGRVVCCICILLILVVVILAIVAVTVFKVPTIDYLGPVGDPKFTFNEGNVTMGLDMVANIQVQNPNPIGFNFELIAITVYYPGYAPAIGGGNITNVSFPSKTTSTIQFPVSARYSRQEDPGYTVVRSILSKCGILGDSGRKLTVIYDVKISVKILGIKVSPSVRGIHADFDCPGNIGDIGKGIADLGSWIDKKLFG</sequence>
<evidence type="ECO:0000256" key="6">
    <source>
        <dbReference type="SAM" id="Phobius"/>
    </source>
</evidence>
<evidence type="ECO:0000313" key="8">
    <source>
        <dbReference type="EMBL" id="KAF9329620.1"/>
    </source>
</evidence>
<feature type="compositionally biased region" description="Basic and acidic residues" evidence="5">
    <location>
        <begin position="38"/>
        <end position="64"/>
    </location>
</feature>